<organism evidence="3 4">
    <name type="scientific">Ammoniphilus oxalaticus</name>
    <dbReference type="NCBI Taxonomy" id="66863"/>
    <lineage>
        <taxon>Bacteria</taxon>
        <taxon>Bacillati</taxon>
        <taxon>Bacillota</taxon>
        <taxon>Bacilli</taxon>
        <taxon>Bacillales</taxon>
        <taxon>Paenibacillaceae</taxon>
        <taxon>Aneurinibacillus group</taxon>
        <taxon>Ammoniphilus</taxon>
    </lineage>
</organism>
<evidence type="ECO:0000313" key="4">
    <source>
        <dbReference type="Proteomes" id="UP000284219"/>
    </source>
</evidence>
<sequence length="141" mass="15715">MITVCSRIVAPYDGSELSKKALDKAIRLAEQDARIVLNVLTVVSIPSRVEYYEVVREAYYNMANEMRQEVEEKISLLSNHKKSAIVLEGQPAQMIVEFAKERNADLIIMGSRGLSGLKELFLGSVSHHVVQKATCPVIVVK</sequence>
<dbReference type="Pfam" id="PF00582">
    <property type="entry name" value="Usp"/>
    <property type="match status" value="1"/>
</dbReference>
<evidence type="ECO:0000256" key="1">
    <source>
        <dbReference type="ARBA" id="ARBA00008791"/>
    </source>
</evidence>
<gene>
    <name evidence="3" type="ORF">BEP19_16225</name>
</gene>
<dbReference type="Gene3D" id="3.40.50.620">
    <property type="entry name" value="HUPs"/>
    <property type="match status" value="1"/>
</dbReference>
<dbReference type="CDD" id="cd00293">
    <property type="entry name" value="USP-like"/>
    <property type="match status" value="1"/>
</dbReference>
<dbReference type="InterPro" id="IPR006015">
    <property type="entry name" value="Universal_stress_UspA"/>
</dbReference>
<protein>
    <submittedName>
        <fullName evidence="3">Phosphate starvation protein</fullName>
    </submittedName>
</protein>
<dbReference type="AlphaFoldDB" id="A0A419SQI6"/>
<evidence type="ECO:0000313" key="3">
    <source>
        <dbReference type="EMBL" id="RKD26746.1"/>
    </source>
</evidence>
<comment type="similarity">
    <text evidence="1">Belongs to the universal stress protein A family.</text>
</comment>
<dbReference type="Proteomes" id="UP000284219">
    <property type="component" value="Unassembled WGS sequence"/>
</dbReference>
<dbReference type="OrthoDB" id="9777884at2"/>
<name>A0A419SQI6_9BACL</name>
<dbReference type="SUPFAM" id="SSF52402">
    <property type="entry name" value="Adenine nucleotide alpha hydrolases-like"/>
    <property type="match status" value="1"/>
</dbReference>
<evidence type="ECO:0000259" key="2">
    <source>
        <dbReference type="Pfam" id="PF00582"/>
    </source>
</evidence>
<feature type="domain" description="UspA" evidence="2">
    <location>
        <begin position="7"/>
        <end position="141"/>
    </location>
</feature>
<dbReference type="EMBL" id="MCHY01000002">
    <property type="protein sequence ID" value="RKD26746.1"/>
    <property type="molecule type" value="Genomic_DNA"/>
</dbReference>
<proteinExistence type="inferred from homology"/>
<keyword evidence="4" id="KW-1185">Reference proteome</keyword>
<reference evidence="3 4" key="1">
    <citation type="submission" date="2016-08" db="EMBL/GenBank/DDBJ databases">
        <title>Novel Firmicute Genomes.</title>
        <authorList>
            <person name="Poppleton D.I."/>
            <person name="Gribaldo S."/>
        </authorList>
    </citation>
    <scope>NUCLEOTIDE SEQUENCE [LARGE SCALE GENOMIC DNA]</scope>
    <source>
        <strain evidence="3 4">RAOx-1</strain>
    </source>
</reference>
<dbReference type="InterPro" id="IPR006016">
    <property type="entry name" value="UspA"/>
</dbReference>
<dbReference type="PRINTS" id="PR01438">
    <property type="entry name" value="UNVRSLSTRESS"/>
</dbReference>
<accession>A0A419SQI6</accession>
<dbReference type="RefSeq" id="WP_120188029.1">
    <property type="nucleotide sequence ID" value="NZ_MCHY01000002.1"/>
</dbReference>
<dbReference type="InterPro" id="IPR014729">
    <property type="entry name" value="Rossmann-like_a/b/a_fold"/>
</dbReference>
<comment type="caution">
    <text evidence="3">The sequence shown here is derived from an EMBL/GenBank/DDBJ whole genome shotgun (WGS) entry which is preliminary data.</text>
</comment>
<dbReference type="PANTHER" id="PTHR46268">
    <property type="entry name" value="STRESS RESPONSE PROTEIN NHAX"/>
    <property type="match status" value="1"/>
</dbReference>
<dbReference type="PANTHER" id="PTHR46268:SF6">
    <property type="entry name" value="UNIVERSAL STRESS PROTEIN UP12"/>
    <property type="match status" value="1"/>
</dbReference>